<comment type="caution">
    <text evidence="1">The sequence shown here is derived from an EMBL/GenBank/DDBJ whole genome shotgun (WGS) entry which is preliminary data.</text>
</comment>
<sequence>MGSLHRRRDLLAEGHTDEGVRAAIRAGRLTRVRPGVYVEPDDPSRPDADARHRRLVEATLPLLAPGAVLSHATAVVMHGLPSWGIALRRMHLTRDLPAGGRAGRHVHLHAAPLPAGDVVTVGTTPVTAVARTVVDVARSCSFESAVTVADAALFRGHVTVDELAAAVGAAAGRRGVARARAVLVVADGRADGPGESRSRVRMRRAGLPAPELQHVVRDARGRHVGRVDFWWEHAGVIGEFDGMEKYGRSLRPGERLGDAVEREKRREDALRAQPGVRHVVRWTWHDLDPITPLTTRLHSLLTTVL</sequence>
<reference evidence="1 2" key="1">
    <citation type="submission" date="2017-11" db="EMBL/GenBank/DDBJ databases">
        <title>Sequencing the genomes of 1000 actinobacteria strains.</title>
        <authorList>
            <person name="Klenk H.-P."/>
        </authorList>
    </citation>
    <scope>NUCLEOTIDE SEQUENCE [LARGE SCALE GENOMIC DNA]</scope>
    <source>
        <strain evidence="1 2">DSM 44104</strain>
    </source>
</reference>
<dbReference type="Proteomes" id="UP000232453">
    <property type="component" value="Unassembled WGS sequence"/>
</dbReference>
<evidence type="ECO:0000313" key="1">
    <source>
        <dbReference type="EMBL" id="PKB33340.1"/>
    </source>
</evidence>
<dbReference type="RefSeq" id="WP_100880122.1">
    <property type="nucleotide sequence ID" value="NZ_JBICSI010000004.1"/>
</dbReference>
<proteinExistence type="predicted"/>
<dbReference type="AlphaFoldDB" id="A0AA44ZRZ1"/>
<dbReference type="EMBL" id="PHUJ01000003">
    <property type="protein sequence ID" value="PKB33340.1"/>
    <property type="molecule type" value="Genomic_DNA"/>
</dbReference>
<accession>A0AA44ZRZ1</accession>
<protein>
    <submittedName>
        <fullName evidence="1">Transcriptional regulator, AbiEi antitoxin, Type IV TA system</fullName>
    </submittedName>
</protein>
<gene>
    <name evidence="1" type="ORF">ATL51_5095</name>
</gene>
<evidence type="ECO:0000313" key="2">
    <source>
        <dbReference type="Proteomes" id="UP000232453"/>
    </source>
</evidence>
<organism evidence="1 2">
    <name type="scientific">Pseudonocardia alni</name>
    <name type="common">Amycolata alni</name>
    <dbReference type="NCBI Taxonomy" id="33907"/>
    <lineage>
        <taxon>Bacteria</taxon>
        <taxon>Bacillati</taxon>
        <taxon>Actinomycetota</taxon>
        <taxon>Actinomycetes</taxon>
        <taxon>Pseudonocardiales</taxon>
        <taxon>Pseudonocardiaceae</taxon>
        <taxon>Pseudonocardia</taxon>
    </lineage>
</organism>
<name>A0AA44ZRZ1_PSEA5</name>